<dbReference type="EMBL" id="JACOOI010000064">
    <property type="protein sequence ID" value="MBC5646556.1"/>
    <property type="molecule type" value="Genomic_DNA"/>
</dbReference>
<feature type="transmembrane region" description="Helical" evidence="1">
    <location>
        <begin position="261"/>
        <end position="280"/>
    </location>
</feature>
<keyword evidence="3" id="KW-1185">Reference proteome</keyword>
<dbReference type="InterPro" id="IPR049458">
    <property type="entry name" value="EpsG-like"/>
</dbReference>
<feature type="transmembrane region" description="Helical" evidence="1">
    <location>
        <begin position="95"/>
        <end position="114"/>
    </location>
</feature>
<dbReference type="RefSeq" id="WP_186961993.1">
    <property type="nucleotide sequence ID" value="NZ_JACOOI010000064.1"/>
</dbReference>
<feature type="transmembrane region" description="Helical" evidence="1">
    <location>
        <begin position="286"/>
        <end position="302"/>
    </location>
</feature>
<evidence type="ECO:0000313" key="3">
    <source>
        <dbReference type="Proteomes" id="UP000644010"/>
    </source>
</evidence>
<feature type="transmembrane region" description="Helical" evidence="1">
    <location>
        <begin position="309"/>
        <end position="327"/>
    </location>
</feature>
<keyword evidence="1" id="KW-0812">Transmembrane</keyword>
<sequence length="343" mass="40584">MRCTKLNLYLFYVWIMIFFLLSFLRWDRGADWMSYYDYFLNFTKPDEGMFFEFGYQYLSCFIRNVFNNYTILLFVQSLIIYFSFLITIRNFSLNPVFSLLIFFSIIFADIYFVRQNVAIAITFFSFNYIYKKRILVFILFVLLASSIHVTSIIFILAYPIYYLRLSRKSLFVLFICFIGSIFFIEPLLIYFSNSFDSIVSFKIARYIALAEDPAKTGANDGVTLIDLLIKGMISRFVILIAILGLLNTLRMNNKLLNGISNFYIFGCFCYFSLAPLGIAFARVVNYYEIFIILIIPYLFRTLTSKRIKLLMLIFVISYCSIRFISGYNRHPTLYSPYKSIFYK</sequence>
<protein>
    <submittedName>
        <fullName evidence="2">EpsG family protein</fullName>
    </submittedName>
</protein>
<feature type="transmembrane region" description="Helical" evidence="1">
    <location>
        <begin position="69"/>
        <end position="88"/>
    </location>
</feature>
<evidence type="ECO:0000256" key="1">
    <source>
        <dbReference type="SAM" id="Phobius"/>
    </source>
</evidence>
<comment type="caution">
    <text evidence="2">The sequence shown here is derived from an EMBL/GenBank/DDBJ whole genome shotgun (WGS) entry which is preliminary data.</text>
</comment>
<keyword evidence="1" id="KW-0472">Membrane</keyword>
<feature type="transmembrane region" description="Helical" evidence="1">
    <location>
        <begin position="7"/>
        <end position="26"/>
    </location>
</feature>
<name>A0ABR7E9U3_9BACT</name>
<keyword evidence="1" id="KW-1133">Transmembrane helix</keyword>
<feature type="transmembrane region" description="Helical" evidence="1">
    <location>
        <begin position="134"/>
        <end position="158"/>
    </location>
</feature>
<feature type="transmembrane region" description="Helical" evidence="1">
    <location>
        <begin position="170"/>
        <end position="191"/>
    </location>
</feature>
<dbReference type="Proteomes" id="UP000644010">
    <property type="component" value="Unassembled WGS sequence"/>
</dbReference>
<dbReference type="Pfam" id="PF14897">
    <property type="entry name" value="EpsG"/>
    <property type="match status" value="1"/>
</dbReference>
<feature type="transmembrane region" description="Helical" evidence="1">
    <location>
        <begin position="232"/>
        <end position="249"/>
    </location>
</feature>
<reference evidence="2 3" key="1">
    <citation type="submission" date="2020-08" db="EMBL/GenBank/DDBJ databases">
        <title>Genome public.</title>
        <authorList>
            <person name="Liu C."/>
            <person name="Sun Q."/>
        </authorList>
    </citation>
    <scope>NUCLEOTIDE SEQUENCE [LARGE SCALE GENOMIC DNA]</scope>
    <source>
        <strain evidence="2 3">BX2</strain>
    </source>
</reference>
<gene>
    <name evidence="2" type="ORF">H8S77_27220</name>
</gene>
<proteinExistence type="predicted"/>
<accession>A0ABR7E9U3</accession>
<organism evidence="2 3">
    <name type="scientific">Parabacteroides segnis</name>
    <dbReference type="NCBI Taxonomy" id="2763058"/>
    <lineage>
        <taxon>Bacteria</taxon>
        <taxon>Pseudomonadati</taxon>
        <taxon>Bacteroidota</taxon>
        <taxon>Bacteroidia</taxon>
        <taxon>Bacteroidales</taxon>
        <taxon>Tannerellaceae</taxon>
        <taxon>Parabacteroides</taxon>
    </lineage>
</organism>
<evidence type="ECO:0000313" key="2">
    <source>
        <dbReference type="EMBL" id="MBC5646556.1"/>
    </source>
</evidence>